<reference evidence="2 3" key="1">
    <citation type="submission" date="2024-04" db="EMBL/GenBank/DDBJ databases">
        <authorList>
            <consortium name="Genoscope - CEA"/>
            <person name="William W."/>
        </authorList>
    </citation>
    <scope>NUCLEOTIDE SEQUENCE [LARGE SCALE GENOMIC DNA]</scope>
</reference>
<proteinExistence type="predicted"/>
<dbReference type="EMBL" id="CAXITT010000039">
    <property type="protein sequence ID" value="CAL1528865.1"/>
    <property type="molecule type" value="Genomic_DNA"/>
</dbReference>
<keyword evidence="3" id="KW-1185">Reference proteome</keyword>
<dbReference type="Proteomes" id="UP001497497">
    <property type="component" value="Unassembled WGS sequence"/>
</dbReference>
<organism evidence="2 3">
    <name type="scientific">Lymnaea stagnalis</name>
    <name type="common">Great pond snail</name>
    <name type="synonym">Helix stagnalis</name>
    <dbReference type="NCBI Taxonomy" id="6523"/>
    <lineage>
        <taxon>Eukaryota</taxon>
        <taxon>Metazoa</taxon>
        <taxon>Spiralia</taxon>
        <taxon>Lophotrochozoa</taxon>
        <taxon>Mollusca</taxon>
        <taxon>Gastropoda</taxon>
        <taxon>Heterobranchia</taxon>
        <taxon>Euthyneura</taxon>
        <taxon>Panpulmonata</taxon>
        <taxon>Hygrophila</taxon>
        <taxon>Lymnaeoidea</taxon>
        <taxon>Lymnaeidae</taxon>
        <taxon>Lymnaea</taxon>
    </lineage>
</organism>
<gene>
    <name evidence="2" type="ORF">GSLYS_00003035001</name>
</gene>
<evidence type="ECO:0000256" key="1">
    <source>
        <dbReference type="SAM" id="Coils"/>
    </source>
</evidence>
<accession>A0AAV2H6S4</accession>
<name>A0AAV2H6S4_LYMST</name>
<comment type="caution">
    <text evidence="2">The sequence shown here is derived from an EMBL/GenBank/DDBJ whole genome shotgun (WGS) entry which is preliminary data.</text>
</comment>
<evidence type="ECO:0000313" key="3">
    <source>
        <dbReference type="Proteomes" id="UP001497497"/>
    </source>
</evidence>
<feature type="coiled-coil region" evidence="1">
    <location>
        <begin position="58"/>
        <end position="116"/>
    </location>
</feature>
<keyword evidence="1" id="KW-0175">Coiled coil</keyword>
<evidence type="ECO:0000313" key="2">
    <source>
        <dbReference type="EMBL" id="CAL1528865.1"/>
    </source>
</evidence>
<protein>
    <submittedName>
        <fullName evidence="2">Uncharacterized protein</fullName>
    </submittedName>
</protein>
<sequence length="143" mass="16999">MPDPTLRDIACRLTFKATAIRDVELRDLIDDMIFHTDAALGRENARCKDSELYFSEENNKLKKRIQVLSQQLEAKEIEERMYVQSQKDVSQLERKNMFLKQEKEKLDSQVTNLLEERARWLTTQQDLVKTISMKDHELLKRNE</sequence>
<feature type="non-terminal residue" evidence="2">
    <location>
        <position position="143"/>
    </location>
</feature>
<dbReference type="AlphaFoldDB" id="A0AAV2H6S4"/>